<dbReference type="RefSeq" id="WP_051883007.1">
    <property type="nucleotide sequence ID" value="NZ_APNK01000003.1"/>
</dbReference>
<protein>
    <submittedName>
        <fullName evidence="3">Putative ABC transporter substrate binding protein</fullName>
    </submittedName>
</protein>
<keyword evidence="4" id="KW-1185">Reference proteome</keyword>
<dbReference type="STRING" id="1304275.C41B8_04096"/>
<sequence>MSEFNSDNIVDQRPAGGMSRRKLLKMAGLGAASIPFLGSSALAMAKSLKGASINLEILGLAGWPPSAMSTKIGNSMFAPYAQKKLGYKVHFSSAQAPFEQLFQKAATSLATHSAEYNLLISDSQWLGAFATPGWILKLNDIIAKNPDLNIDWYSDIVVDGYMAYPEGTKSIYGLPQEGDVMVMYVRKDMLEDPKEQSAFQKKYNKKLPQTFDEFEALTWGDYKDVMEFFTRPNDNLYGIGLQYAKTYDNFSCYYYPFVFSKGQHIWDPKTRNVQGILNTKENAKSLEEFVALQKYNPPGANEVGIPELADLFTKGKVFSCIQWAAMGPTMIPDSLRGKVMVVPPPAFDVNGEKKRTYTLGGQPWVVNAFNSDEQLAAVVDFLKYWYAKDTQLEFAKRGGNPCVKSVLESEGFDDIQPWFKAYKYMLSNGRTKDFWHDPNYAKLLNVQQEAFTSYAAGNAKDPQKVLDYVAYQQQKILHDAGETKQAPKGSAPSLG</sequence>
<dbReference type="InterPro" id="IPR050490">
    <property type="entry name" value="Bact_solute-bd_prot1"/>
</dbReference>
<dbReference type="InterPro" id="IPR006311">
    <property type="entry name" value="TAT_signal"/>
</dbReference>
<dbReference type="Gene3D" id="3.40.190.10">
    <property type="entry name" value="Periplasmic binding protein-like II"/>
    <property type="match status" value="2"/>
</dbReference>
<evidence type="ECO:0000313" key="4">
    <source>
        <dbReference type="Proteomes" id="UP000028302"/>
    </source>
</evidence>
<dbReference type="InterPro" id="IPR006059">
    <property type="entry name" value="SBP"/>
</dbReference>
<name>A0A084IPY4_SALHC</name>
<dbReference type="Pfam" id="PF13416">
    <property type="entry name" value="SBP_bac_8"/>
    <property type="match status" value="1"/>
</dbReference>
<dbReference type="PROSITE" id="PS51318">
    <property type="entry name" value="TAT"/>
    <property type="match status" value="1"/>
</dbReference>
<dbReference type="eggNOG" id="COG1653">
    <property type="taxonomic scope" value="Bacteria"/>
</dbReference>
<reference evidence="3 4" key="1">
    <citation type="submission" date="2013-03" db="EMBL/GenBank/DDBJ databases">
        <title>Salinisphaera hydrothermalis C41B8 Genome Sequencing.</title>
        <authorList>
            <person name="Li C."/>
            <person name="Lai Q."/>
            <person name="Shao Z."/>
        </authorList>
    </citation>
    <scope>NUCLEOTIDE SEQUENCE [LARGE SCALE GENOMIC DNA]</scope>
    <source>
        <strain evidence="3 4">C41B8</strain>
    </source>
</reference>
<dbReference type="OrthoDB" id="9812682at2"/>
<evidence type="ECO:0000256" key="1">
    <source>
        <dbReference type="ARBA" id="ARBA00004418"/>
    </source>
</evidence>
<evidence type="ECO:0000313" key="3">
    <source>
        <dbReference type="EMBL" id="KEZ78768.1"/>
    </source>
</evidence>
<dbReference type="Proteomes" id="UP000028302">
    <property type="component" value="Unassembled WGS sequence"/>
</dbReference>
<dbReference type="SUPFAM" id="SSF53850">
    <property type="entry name" value="Periplasmic binding protein-like II"/>
    <property type="match status" value="1"/>
</dbReference>
<comment type="caution">
    <text evidence="3">The sequence shown here is derived from an EMBL/GenBank/DDBJ whole genome shotgun (WGS) entry which is preliminary data.</text>
</comment>
<dbReference type="EMBL" id="APNK01000003">
    <property type="protein sequence ID" value="KEZ78768.1"/>
    <property type="molecule type" value="Genomic_DNA"/>
</dbReference>
<proteinExistence type="inferred from homology"/>
<dbReference type="PANTHER" id="PTHR43649">
    <property type="entry name" value="ARABINOSE-BINDING PROTEIN-RELATED"/>
    <property type="match status" value="1"/>
</dbReference>
<dbReference type="PANTHER" id="PTHR43649:SF12">
    <property type="entry name" value="DIACETYLCHITOBIOSE BINDING PROTEIN DASA"/>
    <property type="match status" value="1"/>
</dbReference>
<evidence type="ECO:0000256" key="2">
    <source>
        <dbReference type="ARBA" id="ARBA00008520"/>
    </source>
</evidence>
<gene>
    <name evidence="3" type="ORF">C41B8_04096</name>
</gene>
<organism evidence="3 4">
    <name type="scientific">Salinisphaera hydrothermalis (strain C41B8)</name>
    <dbReference type="NCBI Taxonomy" id="1304275"/>
    <lineage>
        <taxon>Bacteria</taxon>
        <taxon>Pseudomonadati</taxon>
        <taxon>Pseudomonadota</taxon>
        <taxon>Gammaproteobacteria</taxon>
        <taxon>Salinisphaerales</taxon>
        <taxon>Salinisphaeraceae</taxon>
        <taxon>Salinisphaera</taxon>
    </lineage>
</organism>
<accession>A0A084IPY4</accession>
<dbReference type="GO" id="GO:0042597">
    <property type="term" value="C:periplasmic space"/>
    <property type="evidence" value="ECO:0007669"/>
    <property type="project" value="UniProtKB-SubCell"/>
</dbReference>
<comment type="similarity">
    <text evidence="2">Belongs to the bacterial solute-binding protein 1 family.</text>
</comment>
<comment type="subcellular location">
    <subcellularLocation>
        <location evidence="1">Periplasm</location>
    </subcellularLocation>
</comment>
<dbReference type="AlphaFoldDB" id="A0A084IPY4"/>